<organism evidence="1 2">
    <name type="scientific">Cotesia glomerata</name>
    <name type="common">Lepidopteran parasitic wasp</name>
    <name type="synonym">Apanteles glomeratus</name>
    <dbReference type="NCBI Taxonomy" id="32391"/>
    <lineage>
        <taxon>Eukaryota</taxon>
        <taxon>Metazoa</taxon>
        <taxon>Ecdysozoa</taxon>
        <taxon>Arthropoda</taxon>
        <taxon>Hexapoda</taxon>
        <taxon>Insecta</taxon>
        <taxon>Pterygota</taxon>
        <taxon>Neoptera</taxon>
        <taxon>Endopterygota</taxon>
        <taxon>Hymenoptera</taxon>
        <taxon>Apocrita</taxon>
        <taxon>Ichneumonoidea</taxon>
        <taxon>Braconidae</taxon>
        <taxon>Microgastrinae</taxon>
        <taxon>Cotesia</taxon>
    </lineage>
</organism>
<sequence>MQTCALFRKRMKVHVSKNINIKPSKISMIMYSLLRYCMIALETKSQENQKSIKVKFRILDHKYVLVIHLRKKVSLTYRNLLRSKNFGRQISEDEGKYQSTVNSIYLRWDSEVRDTRMYMHVTSKAEEAPSR</sequence>
<dbReference type="AlphaFoldDB" id="A0AAV7I1U8"/>
<gene>
    <name evidence="1" type="ORF">KQX54_006302</name>
</gene>
<name>A0AAV7I1U8_COTGL</name>
<evidence type="ECO:0000313" key="2">
    <source>
        <dbReference type="Proteomes" id="UP000826195"/>
    </source>
</evidence>
<keyword evidence="2" id="KW-1185">Reference proteome</keyword>
<dbReference type="Proteomes" id="UP000826195">
    <property type="component" value="Unassembled WGS sequence"/>
</dbReference>
<protein>
    <submittedName>
        <fullName evidence="1">Uncharacterized protein</fullName>
    </submittedName>
</protein>
<reference evidence="1 2" key="1">
    <citation type="journal article" date="2021" name="J. Hered.">
        <title>A chromosome-level genome assembly of the parasitoid wasp, Cotesia glomerata (Hymenoptera: Braconidae).</title>
        <authorList>
            <person name="Pinto B.J."/>
            <person name="Weis J.J."/>
            <person name="Gamble T."/>
            <person name="Ode P.J."/>
            <person name="Paul R."/>
            <person name="Zaspel J.M."/>
        </authorList>
    </citation>
    <scope>NUCLEOTIDE SEQUENCE [LARGE SCALE GENOMIC DNA]</scope>
    <source>
        <strain evidence="1">CgM1</strain>
    </source>
</reference>
<proteinExistence type="predicted"/>
<comment type="caution">
    <text evidence="1">The sequence shown here is derived from an EMBL/GenBank/DDBJ whole genome shotgun (WGS) entry which is preliminary data.</text>
</comment>
<dbReference type="EMBL" id="JAHXZJ010001492">
    <property type="protein sequence ID" value="KAH0552157.1"/>
    <property type="molecule type" value="Genomic_DNA"/>
</dbReference>
<accession>A0AAV7I1U8</accession>
<evidence type="ECO:0000313" key="1">
    <source>
        <dbReference type="EMBL" id="KAH0552157.1"/>
    </source>
</evidence>